<dbReference type="CDD" id="cd00009">
    <property type="entry name" value="AAA"/>
    <property type="match status" value="1"/>
</dbReference>
<dbReference type="AlphaFoldDB" id="A0A9Q4ALG8"/>
<dbReference type="InterPro" id="IPR003593">
    <property type="entry name" value="AAA+_ATPase"/>
</dbReference>
<dbReference type="PANTHER" id="PTHR13779:SF7">
    <property type="entry name" value="ATPASE WRNIP1"/>
    <property type="match status" value="1"/>
</dbReference>
<evidence type="ECO:0000313" key="8">
    <source>
        <dbReference type="Proteomes" id="UP001060275"/>
    </source>
</evidence>
<reference evidence="7" key="1">
    <citation type="submission" date="2022-06" db="EMBL/GenBank/DDBJ databases">
        <title>Devosia sp. XJ19-45 genome assembly.</title>
        <authorList>
            <person name="Li B."/>
            <person name="Cai M."/>
            <person name="Nie G."/>
            <person name="Li W."/>
        </authorList>
    </citation>
    <scope>NUCLEOTIDE SEQUENCE</scope>
    <source>
        <strain evidence="7">XJ19-45</strain>
    </source>
</reference>
<keyword evidence="5" id="KW-0067">ATP-binding</keyword>
<dbReference type="Gene3D" id="1.20.272.10">
    <property type="match status" value="1"/>
</dbReference>
<organism evidence="7 8">
    <name type="scientific">Devosia ureilytica</name>
    <dbReference type="NCBI Taxonomy" id="2952754"/>
    <lineage>
        <taxon>Bacteria</taxon>
        <taxon>Pseudomonadati</taxon>
        <taxon>Pseudomonadota</taxon>
        <taxon>Alphaproteobacteria</taxon>
        <taxon>Hyphomicrobiales</taxon>
        <taxon>Devosiaceae</taxon>
        <taxon>Devosia</taxon>
    </lineage>
</organism>
<dbReference type="PANTHER" id="PTHR13779">
    <property type="entry name" value="WERNER HELICASE-INTERACTING PROTEIN 1 FAMILY MEMBER"/>
    <property type="match status" value="1"/>
</dbReference>
<dbReference type="SUPFAM" id="SSF48019">
    <property type="entry name" value="post-AAA+ oligomerization domain-like"/>
    <property type="match status" value="1"/>
</dbReference>
<dbReference type="InterPro" id="IPR027417">
    <property type="entry name" value="P-loop_NTPase"/>
</dbReference>
<dbReference type="InterPro" id="IPR003959">
    <property type="entry name" value="ATPase_AAA_core"/>
</dbReference>
<dbReference type="Gene3D" id="1.10.3710.10">
    <property type="entry name" value="DNA polymerase III clamp loader subunits, C-terminal domain"/>
    <property type="match status" value="1"/>
</dbReference>
<keyword evidence="4" id="KW-0547">Nucleotide-binding</keyword>
<keyword evidence="8" id="KW-1185">Reference proteome</keyword>
<dbReference type="SUPFAM" id="SSF52540">
    <property type="entry name" value="P-loop containing nucleoside triphosphate hydrolases"/>
    <property type="match status" value="1"/>
</dbReference>
<dbReference type="FunFam" id="1.20.272.10:FF:000001">
    <property type="entry name" value="Putative AAA family ATPase"/>
    <property type="match status" value="1"/>
</dbReference>
<dbReference type="SMART" id="SM00382">
    <property type="entry name" value="AAA"/>
    <property type="match status" value="1"/>
</dbReference>
<accession>A0A9Q4ALG8</accession>
<comment type="function">
    <text evidence="1">DNA-dependent ATPase that plays important roles in cellular responses to stalled DNA replication processes.</text>
</comment>
<dbReference type="Pfam" id="PF00004">
    <property type="entry name" value="AAA"/>
    <property type="match status" value="1"/>
</dbReference>
<dbReference type="Proteomes" id="UP001060275">
    <property type="component" value="Unassembled WGS sequence"/>
</dbReference>
<dbReference type="Pfam" id="PF16193">
    <property type="entry name" value="AAA_assoc_2"/>
    <property type="match status" value="1"/>
</dbReference>
<protein>
    <recommendedName>
        <fullName evidence="3">Replication-associated recombination protein A</fullName>
    </recommendedName>
</protein>
<evidence type="ECO:0000256" key="4">
    <source>
        <dbReference type="ARBA" id="ARBA00022741"/>
    </source>
</evidence>
<gene>
    <name evidence="7" type="ORF">NF348_03225</name>
</gene>
<dbReference type="InterPro" id="IPR051314">
    <property type="entry name" value="AAA_ATPase_RarA/MGS1/WRNIP1"/>
</dbReference>
<comment type="caution">
    <text evidence="7">The sequence shown here is derived from an EMBL/GenBank/DDBJ whole genome shotgun (WGS) entry which is preliminary data.</text>
</comment>
<evidence type="ECO:0000256" key="2">
    <source>
        <dbReference type="ARBA" id="ARBA00008959"/>
    </source>
</evidence>
<evidence type="ECO:0000259" key="6">
    <source>
        <dbReference type="SMART" id="SM00382"/>
    </source>
</evidence>
<dbReference type="InterPro" id="IPR008921">
    <property type="entry name" value="DNA_pol3_clamp-load_cplx_C"/>
</dbReference>
<dbReference type="GO" id="GO:0006261">
    <property type="term" value="P:DNA-templated DNA replication"/>
    <property type="evidence" value="ECO:0007669"/>
    <property type="project" value="TreeGrafter"/>
</dbReference>
<sequence length="439" mass="48144">MSDLFAADSIQTDRARPLADQLRPRSLDEVIGQTHLLGEGGTLRRMLASGRLGSLILWGPPGTGKTTVARLLADQIGYRFEQISAIFSGVADLKKVFEKARFERLSGHRTLLFVDEIHRFNRAQQDSFLPVMEDGTVVLVGATTENPSFELNAALLSRSQVLRFESLGAEDLEHLLRRAESLLGASLPLTDEARATLLGLADGDGRALLGLVEEILASVAAEEVLDPTSLLSVVQRRAPIYDKAQDGHYNLISALHKTIRGSDPDAALYYFARMLDAGEDPLFLARRLIRMASEDIGLADPQALPLAIAGRDAYQMLGSPEGELSLAQVVVYLALAPKSNAVYTAYKAAAAVAKATGSPMPPKVILNAPTKMMKGQGYGDGYIYDHDTSEAFSGQEYFPEKIGRQEFYHPVERGFERDLRKRMDYFERLRASKKSDSEG</sequence>
<dbReference type="GO" id="GO:0017116">
    <property type="term" value="F:single-stranded DNA helicase activity"/>
    <property type="evidence" value="ECO:0007669"/>
    <property type="project" value="TreeGrafter"/>
</dbReference>
<dbReference type="GO" id="GO:0016887">
    <property type="term" value="F:ATP hydrolysis activity"/>
    <property type="evidence" value="ECO:0007669"/>
    <property type="project" value="InterPro"/>
</dbReference>
<name>A0A9Q4ALG8_9HYPH</name>
<evidence type="ECO:0000256" key="3">
    <source>
        <dbReference type="ARBA" id="ARBA00020776"/>
    </source>
</evidence>
<dbReference type="InterPro" id="IPR032423">
    <property type="entry name" value="AAA_assoc_2"/>
</dbReference>
<feature type="domain" description="AAA+ ATPase" evidence="6">
    <location>
        <begin position="51"/>
        <end position="169"/>
    </location>
</feature>
<dbReference type="FunFam" id="3.40.50.300:FF:000345">
    <property type="entry name" value="AAA family ATPase"/>
    <property type="match status" value="1"/>
</dbReference>
<evidence type="ECO:0000256" key="1">
    <source>
        <dbReference type="ARBA" id="ARBA00002393"/>
    </source>
</evidence>
<dbReference type="GO" id="GO:0000731">
    <property type="term" value="P:DNA synthesis involved in DNA repair"/>
    <property type="evidence" value="ECO:0007669"/>
    <property type="project" value="TreeGrafter"/>
</dbReference>
<dbReference type="Gene3D" id="3.40.50.300">
    <property type="entry name" value="P-loop containing nucleotide triphosphate hydrolases"/>
    <property type="match status" value="1"/>
</dbReference>
<dbReference type="EMBL" id="JAMWDU010000001">
    <property type="protein sequence ID" value="MCP8886107.1"/>
    <property type="molecule type" value="Genomic_DNA"/>
</dbReference>
<dbReference type="RefSeq" id="WP_254672705.1">
    <property type="nucleotide sequence ID" value="NZ_JAMWDU010000001.1"/>
</dbReference>
<evidence type="ECO:0000256" key="5">
    <source>
        <dbReference type="ARBA" id="ARBA00022840"/>
    </source>
</evidence>
<comment type="similarity">
    <text evidence="2">Belongs to the AAA ATPase family. RarA/MGS1/WRNIP1 subfamily.</text>
</comment>
<dbReference type="CDD" id="cd18139">
    <property type="entry name" value="HLD_clamp_RarA"/>
    <property type="match status" value="1"/>
</dbReference>
<evidence type="ECO:0000313" key="7">
    <source>
        <dbReference type="EMBL" id="MCP8886107.1"/>
    </source>
</evidence>
<dbReference type="GO" id="GO:0008047">
    <property type="term" value="F:enzyme activator activity"/>
    <property type="evidence" value="ECO:0007669"/>
    <property type="project" value="TreeGrafter"/>
</dbReference>
<dbReference type="InterPro" id="IPR021886">
    <property type="entry name" value="MgsA_C"/>
</dbReference>
<proteinExistence type="inferred from homology"/>
<dbReference type="GO" id="GO:0005524">
    <property type="term" value="F:ATP binding"/>
    <property type="evidence" value="ECO:0007669"/>
    <property type="project" value="UniProtKB-KW"/>
</dbReference>
<dbReference type="GO" id="GO:0003677">
    <property type="term" value="F:DNA binding"/>
    <property type="evidence" value="ECO:0007669"/>
    <property type="project" value="InterPro"/>
</dbReference>
<dbReference type="Pfam" id="PF12002">
    <property type="entry name" value="MgsA_C"/>
    <property type="match status" value="1"/>
</dbReference>